<feature type="non-terminal residue" evidence="1">
    <location>
        <position position="38"/>
    </location>
</feature>
<dbReference type="AlphaFoldDB" id="A0A6J4N3U7"/>
<organism evidence="1">
    <name type="scientific">uncultured Nocardioides sp</name>
    <dbReference type="NCBI Taxonomy" id="198441"/>
    <lineage>
        <taxon>Bacteria</taxon>
        <taxon>Bacillati</taxon>
        <taxon>Actinomycetota</taxon>
        <taxon>Actinomycetes</taxon>
        <taxon>Propionibacteriales</taxon>
        <taxon>Nocardioidaceae</taxon>
        <taxon>Nocardioides</taxon>
        <taxon>environmental samples</taxon>
    </lineage>
</organism>
<reference evidence="1" key="1">
    <citation type="submission" date="2020-02" db="EMBL/GenBank/DDBJ databases">
        <authorList>
            <person name="Meier V. D."/>
        </authorList>
    </citation>
    <scope>NUCLEOTIDE SEQUENCE</scope>
    <source>
        <strain evidence="1">AVDCRST_MAG06</strain>
    </source>
</reference>
<name>A0A6J4N3U7_9ACTN</name>
<evidence type="ECO:0000313" key="1">
    <source>
        <dbReference type="EMBL" id="CAA9376902.1"/>
    </source>
</evidence>
<proteinExistence type="predicted"/>
<protein>
    <submittedName>
        <fullName evidence="1">Uncharacterized protein</fullName>
    </submittedName>
</protein>
<accession>A0A6J4N3U7</accession>
<gene>
    <name evidence="1" type="ORF">AVDCRST_MAG06-597</name>
</gene>
<sequence length="38" mass="4129">GLRRHRRHDAGTGGAGRRAGLLRVLLGRGSPDPLAWRL</sequence>
<dbReference type="EMBL" id="CADCUP010000040">
    <property type="protein sequence ID" value="CAA9376902.1"/>
    <property type="molecule type" value="Genomic_DNA"/>
</dbReference>
<feature type="non-terminal residue" evidence="1">
    <location>
        <position position="1"/>
    </location>
</feature>